<dbReference type="InterPro" id="IPR007123">
    <property type="entry name" value="Gelsolin-like_dom"/>
</dbReference>
<feature type="domain" description="Gelsolin-like" evidence="2">
    <location>
        <begin position="1276"/>
        <end position="1344"/>
    </location>
</feature>
<feature type="region of interest" description="Disordered" evidence="1">
    <location>
        <begin position="1025"/>
        <end position="1115"/>
    </location>
</feature>
<name>A0ABR0SCK2_9HYPO</name>
<feature type="region of interest" description="Disordered" evidence="1">
    <location>
        <begin position="1"/>
        <end position="96"/>
    </location>
</feature>
<feature type="compositionally biased region" description="Basic and acidic residues" evidence="1">
    <location>
        <begin position="970"/>
        <end position="980"/>
    </location>
</feature>
<dbReference type="PRINTS" id="PR00597">
    <property type="entry name" value="GELSOLIN"/>
</dbReference>
<evidence type="ECO:0000313" key="5">
    <source>
        <dbReference type="EMBL" id="KAK5989894.1"/>
    </source>
</evidence>
<dbReference type="SUPFAM" id="SSF55753">
    <property type="entry name" value="Actin depolymerizing proteins"/>
    <property type="match status" value="3"/>
</dbReference>
<evidence type="ECO:0000313" key="6">
    <source>
        <dbReference type="Proteomes" id="UP001338125"/>
    </source>
</evidence>
<dbReference type="InterPro" id="IPR057226">
    <property type="entry name" value="DUF7904"/>
</dbReference>
<reference evidence="5 6" key="1">
    <citation type="submission" date="2024-01" db="EMBL/GenBank/DDBJ databases">
        <title>Complete genome of Cladobotryum mycophilum ATHUM6906.</title>
        <authorList>
            <person name="Christinaki A.C."/>
            <person name="Myridakis A.I."/>
            <person name="Kouvelis V.N."/>
        </authorList>
    </citation>
    <scope>NUCLEOTIDE SEQUENCE [LARGE SCALE GENOMIC DNA]</scope>
    <source>
        <strain evidence="5 6">ATHUM6906</strain>
    </source>
</reference>
<feature type="compositionally biased region" description="Polar residues" evidence="1">
    <location>
        <begin position="252"/>
        <end position="262"/>
    </location>
</feature>
<dbReference type="InterPro" id="IPR029006">
    <property type="entry name" value="ADF-H/Gelsolin-like_dom_sf"/>
</dbReference>
<feature type="compositionally biased region" description="Basic and acidic residues" evidence="1">
    <location>
        <begin position="118"/>
        <end position="132"/>
    </location>
</feature>
<comment type="caution">
    <text evidence="5">The sequence shown here is derived from an EMBL/GenBank/DDBJ whole genome shotgun (WGS) entry which is preliminary data.</text>
</comment>
<dbReference type="Pfam" id="PF25480">
    <property type="entry name" value="DUF7904"/>
    <property type="match status" value="1"/>
</dbReference>
<feature type="compositionally biased region" description="Low complexity" evidence="1">
    <location>
        <begin position="643"/>
        <end position="652"/>
    </location>
</feature>
<feature type="compositionally biased region" description="Basic and acidic residues" evidence="1">
    <location>
        <begin position="732"/>
        <end position="741"/>
    </location>
</feature>
<dbReference type="InterPro" id="IPR025118">
    <property type="entry name" value="DUF4045"/>
</dbReference>
<feature type="domain" description="DUF7904" evidence="4">
    <location>
        <begin position="1154"/>
        <end position="1253"/>
    </location>
</feature>
<dbReference type="PANTHER" id="PTHR11977">
    <property type="entry name" value="VILLIN"/>
    <property type="match status" value="1"/>
</dbReference>
<feature type="compositionally biased region" description="Basic and acidic residues" evidence="1">
    <location>
        <begin position="842"/>
        <end position="859"/>
    </location>
</feature>
<feature type="compositionally biased region" description="Basic and acidic residues" evidence="1">
    <location>
        <begin position="945"/>
        <end position="957"/>
    </location>
</feature>
<feature type="compositionally biased region" description="Low complexity" evidence="1">
    <location>
        <begin position="742"/>
        <end position="752"/>
    </location>
</feature>
<feature type="compositionally biased region" description="Basic and acidic residues" evidence="1">
    <location>
        <begin position="86"/>
        <end position="96"/>
    </location>
</feature>
<feature type="compositionally biased region" description="Polar residues" evidence="1">
    <location>
        <begin position="53"/>
        <end position="65"/>
    </location>
</feature>
<feature type="domain" description="DUF4045" evidence="3">
    <location>
        <begin position="2"/>
        <end position="640"/>
    </location>
</feature>
<keyword evidence="6" id="KW-1185">Reference proteome</keyword>
<organism evidence="5 6">
    <name type="scientific">Cladobotryum mycophilum</name>
    <dbReference type="NCBI Taxonomy" id="491253"/>
    <lineage>
        <taxon>Eukaryota</taxon>
        <taxon>Fungi</taxon>
        <taxon>Dikarya</taxon>
        <taxon>Ascomycota</taxon>
        <taxon>Pezizomycotina</taxon>
        <taxon>Sordariomycetes</taxon>
        <taxon>Hypocreomycetidae</taxon>
        <taxon>Hypocreales</taxon>
        <taxon>Hypocreaceae</taxon>
        <taxon>Cladobotryum</taxon>
    </lineage>
</organism>
<feature type="compositionally biased region" description="Basic and acidic residues" evidence="1">
    <location>
        <begin position="25"/>
        <end position="49"/>
    </location>
</feature>
<evidence type="ECO:0000256" key="1">
    <source>
        <dbReference type="SAM" id="MobiDB-lite"/>
    </source>
</evidence>
<evidence type="ECO:0000259" key="4">
    <source>
        <dbReference type="Pfam" id="PF25480"/>
    </source>
</evidence>
<dbReference type="SMART" id="SM00262">
    <property type="entry name" value="GEL"/>
    <property type="match status" value="2"/>
</dbReference>
<accession>A0ABR0SCK2</accession>
<feature type="region of interest" description="Disordered" evidence="1">
    <location>
        <begin position="118"/>
        <end position="598"/>
    </location>
</feature>
<dbReference type="PANTHER" id="PTHR11977:SF133">
    <property type="entry name" value="DUF4045 DOMAIN-CONTAINING PROTEIN"/>
    <property type="match status" value="1"/>
</dbReference>
<feature type="compositionally biased region" description="Polar residues" evidence="1">
    <location>
        <begin position="133"/>
        <end position="169"/>
    </location>
</feature>
<feature type="compositionally biased region" description="Low complexity" evidence="1">
    <location>
        <begin position="177"/>
        <end position="191"/>
    </location>
</feature>
<feature type="compositionally biased region" description="Low complexity" evidence="1">
    <location>
        <begin position="1096"/>
        <end position="1107"/>
    </location>
</feature>
<dbReference type="Pfam" id="PF13254">
    <property type="entry name" value="DUF4045"/>
    <property type="match status" value="1"/>
</dbReference>
<sequence>MSDEVSQFLEQVERLRGQQIEDDEMRAREREEFLAAKRERQARREERARSISPLKSSPANTPSPRSNRRTVHLSQGLKLDSPSNDTLDRLRERSAEAEKAAILDARSDAMAYLTAAAKENEAPLDLDSKRSEFSTTTSRGSPLSWQRRNSRANTRPLSVVATQNATQRSLAEPVDLQSSSSQEPSISKEQIAQSLASKDPSWFRQTADRGATSAAYRKNQVEDEDRLDMSSVRAQLPGMTAETPKERPASRSGPNTPAQGKLTSPLPLNPPQFDAPAEKLQIEPLAPQLTGRTSPMRTTSPTKGMGGFVQSAMMKRSDSVKRWSVASTAGLTRGDSLATNRGAVVATASRPQSVVGHNAPTTSRPASRHAERDTSFNAAPIEHTSPKTPTKASPPQPQRVIEEDSSVPISPSKTMEPRRWSPTKSSWLESALNRPESPPKPPQPKAPPQQPAWMAELNKPKERPGHRHQVSISGLKTSSPMGTVTTLNPKGLGGIYSPPVGGNPRSSTLNLAGALSSPVTEPEPSKRKPQEYEEPKPERRGSVAPLPVTKTKPVTPPKKDFRSNLKPRAAEPQSGKSEEPEFKTVFGTLRRAKTQNFRAPDELKENILRGKASLNLTDGPQRSVLRDDFKDAILKKKASFAAAKVEGKGVVASTPSALDRSVPEGLAKRAELGRQTTGPRKTVSPDSSTRSPPGAAKRDSPKPIPGPKRISSQANMAARQSAPSLTPTKSPPAERPRREPAESSTPSKPETSPRNHSLKTKKSAPSRLGDRFNPALAGLLARGPPMGGNGGRGDDSKAVESATEPSAPGPQLTHMTKNRARGPKRRAPTTPSASAVSLPDYETPKPSETSERSKPERPVKSAHASFIASTDASGSFRFPAGLEPEQPSSVSIQQQVAAKAAVRSKPEPIDTRGVETERSARAFHRRQPTAPEKIVSDFSSPTKMAEPESPRKLDVKRMSKFLAETPTGDSKADAFREPARLTHTRTGSWSPTKTERSFPEPSPSVPARHMRKDSVKNAAAIFGGALVKAPVPGPRTSTFVLPREVESPLPSPKPSPPTIASPKAASPKALSPKAPSPPRVASRPLPTLPFEEEPRSPAVASPSRSPSKQGGDVSALLNDFFEPPRQRKSFKVDTAELLTNRPKLGGKIKTISFQMFQITADGKQTPVPQHNERVLFEQEMYISSHNFTNEAGWKVREVYFWIGDEVQEDYAKEAELFAQREAKTVSGKFISMRQGKETPEFLLALGGVVIVRRGSSIKYDSLAPSMLCGRRYLGQVAFDEVEFETNSLCSGFAFLIVHSGNCYLWKGKGSDVEELSCARLTGMDLSLTGELIEYDEGSEPASFWEMLSGGSKPHSADHWRLKPSYDKYCSRLFCSDEDSRQQVYEISPFNQVDVSPYNIYILDAFFEMYILVGAQAQSQYSSFRNALEFAQEYAIFAASMEDRPFVPISTVVLEGAPRDLKRVFRKWTDERCPTLLNTGSEEAGLRRGRSLRVVPLTQALLALKE</sequence>
<feature type="compositionally biased region" description="Low complexity" evidence="1">
    <location>
        <begin position="1060"/>
        <end position="1073"/>
    </location>
</feature>
<feature type="compositionally biased region" description="Polar residues" evidence="1">
    <location>
        <begin position="674"/>
        <end position="691"/>
    </location>
</feature>
<feature type="compositionally biased region" description="Polar residues" evidence="1">
    <location>
        <begin position="290"/>
        <end position="302"/>
    </location>
</feature>
<gene>
    <name evidence="5" type="ORF">PT974_08157</name>
</gene>
<feature type="compositionally biased region" description="Basic residues" evidence="1">
    <location>
        <begin position="816"/>
        <end position="827"/>
    </location>
</feature>
<dbReference type="Proteomes" id="UP001338125">
    <property type="component" value="Unassembled WGS sequence"/>
</dbReference>
<feature type="compositionally biased region" description="Pro residues" evidence="1">
    <location>
        <begin position="1049"/>
        <end position="1059"/>
    </location>
</feature>
<protein>
    <submittedName>
        <fullName evidence="5">P92-like protein</fullName>
    </submittedName>
</protein>
<dbReference type="Gene3D" id="3.40.20.10">
    <property type="entry name" value="Severin"/>
    <property type="match status" value="3"/>
</dbReference>
<feature type="compositionally biased region" description="Basic and acidic residues" evidence="1">
    <location>
        <begin position="523"/>
        <end position="541"/>
    </location>
</feature>
<feature type="compositionally biased region" description="Polar residues" evidence="1">
    <location>
        <begin position="470"/>
        <end position="488"/>
    </location>
</feature>
<dbReference type="InterPro" id="IPR007122">
    <property type="entry name" value="Villin/Gelsolin"/>
</dbReference>
<feature type="region of interest" description="Disordered" evidence="1">
    <location>
        <begin position="643"/>
        <end position="1012"/>
    </location>
</feature>
<feature type="compositionally biased region" description="Pro residues" evidence="1">
    <location>
        <begin position="436"/>
        <end position="450"/>
    </location>
</feature>
<feature type="compositionally biased region" description="Basic and acidic residues" evidence="1">
    <location>
        <begin position="904"/>
        <end position="920"/>
    </location>
</feature>
<dbReference type="EMBL" id="JAVFKD010000014">
    <property type="protein sequence ID" value="KAK5989894.1"/>
    <property type="molecule type" value="Genomic_DNA"/>
</dbReference>
<evidence type="ECO:0000259" key="2">
    <source>
        <dbReference type="Pfam" id="PF00626"/>
    </source>
</evidence>
<evidence type="ECO:0000259" key="3">
    <source>
        <dbReference type="Pfam" id="PF13254"/>
    </source>
</evidence>
<dbReference type="Pfam" id="PF00626">
    <property type="entry name" value="Gelsolin"/>
    <property type="match status" value="1"/>
</dbReference>
<feature type="compositionally biased region" description="Polar residues" evidence="1">
    <location>
        <begin position="886"/>
        <end position="896"/>
    </location>
</feature>
<proteinExistence type="predicted"/>